<organism evidence="1 2">
    <name type="scientific">Cajanus cajan</name>
    <name type="common">Pigeon pea</name>
    <name type="synonym">Cajanus indicus</name>
    <dbReference type="NCBI Taxonomy" id="3821"/>
    <lineage>
        <taxon>Eukaryota</taxon>
        <taxon>Viridiplantae</taxon>
        <taxon>Streptophyta</taxon>
        <taxon>Embryophyta</taxon>
        <taxon>Tracheophyta</taxon>
        <taxon>Spermatophyta</taxon>
        <taxon>Magnoliopsida</taxon>
        <taxon>eudicotyledons</taxon>
        <taxon>Gunneridae</taxon>
        <taxon>Pentapetalae</taxon>
        <taxon>rosids</taxon>
        <taxon>fabids</taxon>
        <taxon>Fabales</taxon>
        <taxon>Fabaceae</taxon>
        <taxon>Papilionoideae</taxon>
        <taxon>50 kb inversion clade</taxon>
        <taxon>NPAAA clade</taxon>
        <taxon>indigoferoid/millettioid clade</taxon>
        <taxon>Phaseoleae</taxon>
        <taxon>Cajanus</taxon>
    </lineage>
</organism>
<dbReference type="EMBL" id="KQ483656">
    <property type="protein sequence ID" value="KYP43702.1"/>
    <property type="molecule type" value="Genomic_DNA"/>
</dbReference>
<evidence type="ECO:0000313" key="2">
    <source>
        <dbReference type="Proteomes" id="UP000075243"/>
    </source>
</evidence>
<gene>
    <name evidence="1" type="ORF">KK1_034830</name>
</gene>
<dbReference type="Gramene" id="C.cajan_33665.t">
    <property type="protein sequence ID" value="C.cajan_33665.t.cds1"/>
    <property type="gene ID" value="C.cajan_33665"/>
</dbReference>
<name>A0A151RMG7_CAJCA</name>
<dbReference type="Proteomes" id="UP000075243">
    <property type="component" value="Unassembled WGS sequence"/>
</dbReference>
<sequence length="223" mass="25591">MVFSWILNSLTPDIADSIIFYDTAHEVWEDLQNCFFQSNAPRIFQLEKEIACLSRDQLMVAAYYTKLKELWDELGSYNDAVCTCGANNKRRKLMQFLMGLEESYSVVRGQLLLMIPLPVFHKLILPSFKKKSNEIWVQEERLLKLLPWLFKKRNQLPLLFATNLVHLLVLIPITASHCIAPTVTGIITQKRHVGSYTVIHLDSPSTLQINTIISSPTTTINLQ</sequence>
<evidence type="ECO:0000313" key="1">
    <source>
        <dbReference type="EMBL" id="KYP43702.1"/>
    </source>
</evidence>
<dbReference type="AlphaFoldDB" id="A0A151RMG7"/>
<accession>A0A151RMG7</accession>
<protein>
    <submittedName>
        <fullName evidence="1">Uncharacterized protein</fullName>
    </submittedName>
</protein>
<dbReference type="PANTHER" id="PTHR37610:SF100">
    <property type="entry name" value="COPIA-LIKE POLYPROTEIN_RETROTRANSPOSON"/>
    <property type="match status" value="1"/>
</dbReference>
<proteinExistence type="predicted"/>
<keyword evidence="2" id="KW-1185">Reference proteome</keyword>
<reference evidence="1" key="1">
    <citation type="journal article" date="2012" name="Nat. Biotechnol.">
        <title>Draft genome sequence of pigeonpea (Cajanus cajan), an orphan legume crop of resource-poor farmers.</title>
        <authorList>
            <person name="Varshney R.K."/>
            <person name="Chen W."/>
            <person name="Li Y."/>
            <person name="Bharti A.K."/>
            <person name="Saxena R.K."/>
            <person name="Schlueter J.A."/>
            <person name="Donoghue M.T."/>
            <person name="Azam S."/>
            <person name="Fan G."/>
            <person name="Whaley A.M."/>
            <person name="Farmer A.D."/>
            <person name="Sheridan J."/>
            <person name="Iwata A."/>
            <person name="Tuteja R."/>
            <person name="Penmetsa R.V."/>
            <person name="Wu W."/>
            <person name="Upadhyaya H.D."/>
            <person name="Yang S.P."/>
            <person name="Shah T."/>
            <person name="Saxena K.B."/>
            <person name="Michael T."/>
            <person name="McCombie W.R."/>
            <person name="Yang B."/>
            <person name="Zhang G."/>
            <person name="Yang H."/>
            <person name="Wang J."/>
            <person name="Spillane C."/>
            <person name="Cook D.R."/>
            <person name="May G.D."/>
            <person name="Xu X."/>
            <person name="Jackson S.A."/>
        </authorList>
    </citation>
    <scope>NUCLEOTIDE SEQUENCE [LARGE SCALE GENOMIC DNA]</scope>
</reference>
<dbReference type="PANTHER" id="PTHR37610">
    <property type="entry name" value="CCHC-TYPE DOMAIN-CONTAINING PROTEIN"/>
    <property type="match status" value="1"/>
</dbReference>